<dbReference type="SUPFAM" id="SSF46689">
    <property type="entry name" value="Homeodomain-like"/>
    <property type="match status" value="1"/>
</dbReference>
<dbReference type="PANTHER" id="PTHR33744:SF15">
    <property type="entry name" value="CARBOHYDRATE DIACID REGULATOR"/>
    <property type="match status" value="1"/>
</dbReference>
<dbReference type="InterPro" id="IPR009057">
    <property type="entry name" value="Homeodomain-like_sf"/>
</dbReference>
<dbReference type="SMART" id="SM00065">
    <property type="entry name" value="GAF"/>
    <property type="match status" value="1"/>
</dbReference>
<protein>
    <submittedName>
        <fullName evidence="2">GAF domain-containing protein</fullName>
    </submittedName>
</protein>
<dbReference type="Pfam" id="PF13185">
    <property type="entry name" value="GAF_2"/>
    <property type="match status" value="1"/>
</dbReference>
<dbReference type="InterPro" id="IPR051448">
    <property type="entry name" value="CdaR-like_regulators"/>
</dbReference>
<accession>A0A554A1Y4</accession>
<evidence type="ECO:0000313" key="3">
    <source>
        <dbReference type="Proteomes" id="UP000318521"/>
    </source>
</evidence>
<gene>
    <name evidence="2" type="ORF">FN960_04075</name>
</gene>
<sequence length="518" mass="59881">MKPIYIRYLTKGDGFMDTMISKVWSVSQTFLRARQVHEVFDVITSAVQALVPQADMVILYKYDSTQQVLRLGSGIGIVHSSLKQIAFLPGESMTGEVFTSKKPILCFGEQDVKAKMANISADNLRWFRQGTAEKEVRYSFSVPLLAGDRCLGTLAVNCYRPGKSFCQDDVNTVIQLGMQGALALERAQYLEREAFIHKQWQHQKTIQSAFMKVLMEAGDLDRMLTVLRRLLNDAFSISFLKERTDSPYLYPISNQDKVYGWLCLSHSPTKEQENMIKQATQAIAVILGYESRNEENDLQEKEDLFTKLLETDSLRVRRQLFQSHKTPFVRALCLSTDGTISYNQLQHAVLGETSEYTIIRYRSNWYVYVKADDIDFEDLAQTLQTLHPISIGFSSIRHIDQFSLLFQEANDAVDHATGQPCVYYEQLGHKRLWSRLPDWQRQEFVQDYLRPLFLMDPMYEKTLAALIAHNRDRTKTAEALFIHPNTLYQRLKKIEHELQVSFDHDEDWINIVLSFSMK</sequence>
<dbReference type="AlphaFoldDB" id="A0A554A1Y4"/>
<dbReference type="InterPro" id="IPR003018">
    <property type="entry name" value="GAF"/>
</dbReference>
<proteinExistence type="predicted"/>
<dbReference type="InterPro" id="IPR025736">
    <property type="entry name" value="PucR_C-HTH_dom"/>
</dbReference>
<dbReference type="Pfam" id="PF13556">
    <property type="entry name" value="HTH_30"/>
    <property type="match status" value="1"/>
</dbReference>
<dbReference type="OrthoDB" id="143422at2"/>
<organism evidence="2 3">
    <name type="scientific">Alkalicoccobacillus porphyridii</name>
    <dbReference type="NCBI Taxonomy" id="2597270"/>
    <lineage>
        <taxon>Bacteria</taxon>
        <taxon>Bacillati</taxon>
        <taxon>Bacillota</taxon>
        <taxon>Bacilli</taxon>
        <taxon>Bacillales</taxon>
        <taxon>Bacillaceae</taxon>
        <taxon>Alkalicoccobacillus</taxon>
    </lineage>
</organism>
<name>A0A554A1Y4_9BACI</name>
<dbReference type="Proteomes" id="UP000318521">
    <property type="component" value="Unassembled WGS sequence"/>
</dbReference>
<dbReference type="Gene3D" id="3.30.450.40">
    <property type="match status" value="1"/>
</dbReference>
<evidence type="ECO:0000313" key="2">
    <source>
        <dbReference type="EMBL" id="TSB47703.1"/>
    </source>
</evidence>
<evidence type="ECO:0000259" key="1">
    <source>
        <dbReference type="SMART" id="SM00065"/>
    </source>
</evidence>
<dbReference type="Gene3D" id="1.10.10.2840">
    <property type="entry name" value="PucR C-terminal helix-turn-helix domain"/>
    <property type="match status" value="1"/>
</dbReference>
<dbReference type="SUPFAM" id="SSF55781">
    <property type="entry name" value="GAF domain-like"/>
    <property type="match status" value="1"/>
</dbReference>
<feature type="domain" description="GAF" evidence="1">
    <location>
        <begin position="35"/>
        <end position="194"/>
    </location>
</feature>
<dbReference type="InterPro" id="IPR042070">
    <property type="entry name" value="PucR_C-HTH_sf"/>
</dbReference>
<dbReference type="PANTHER" id="PTHR33744">
    <property type="entry name" value="CARBOHYDRATE DIACID REGULATOR"/>
    <property type="match status" value="1"/>
</dbReference>
<keyword evidence="3" id="KW-1185">Reference proteome</keyword>
<dbReference type="InterPro" id="IPR029016">
    <property type="entry name" value="GAF-like_dom_sf"/>
</dbReference>
<reference evidence="2 3" key="1">
    <citation type="submission" date="2019-07" db="EMBL/GenBank/DDBJ databases">
        <authorList>
            <person name="Park Y.J."/>
            <person name="Jeong S.E."/>
            <person name="Jung H.S."/>
        </authorList>
    </citation>
    <scope>NUCLEOTIDE SEQUENCE [LARGE SCALE GENOMIC DNA]</scope>
    <source>
        <strain evidence="3">P16(2019)</strain>
    </source>
</reference>
<dbReference type="EMBL" id="VLXZ01000002">
    <property type="protein sequence ID" value="TSB47703.1"/>
    <property type="molecule type" value="Genomic_DNA"/>
</dbReference>
<comment type="caution">
    <text evidence="2">The sequence shown here is derived from an EMBL/GenBank/DDBJ whole genome shotgun (WGS) entry which is preliminary data.</text>
</comment>